<name>A0A9D4FE85_DREPO</name>
<accession>A0A9D4FE85</accession>
<evidence type="ECO:0000313" key="2">
    <source>
        <dbReference type="Proteomes" id="UP000828390"/>
    </source>
</evidence>
<dbReference type="EMBL" id="JAIWYP010000007">
    <property type="protein sequence ID" value="KAH3794981.1"/>
    <property type="molecule type" value="Genomic_DNA"/>
</dbReference>
<reference evidence="1" key="2">
    <citation type="submission" date="2020-11" db="EMBL/GenBank/DDBJ databases">
        <authorList>
            <person name="McCartney M.A."/>
            <person name="Auch B."/>
            <person name="Kono T."/>
            <person name="Mallez S."/>
            <person name="Becker A."/>
            <person name="Gohl D.M."/>
            <person name="Silverstein K.A.T."/>
            <person name="Koren S."/>
            <person name="Bechman K.B."/>
            <person name="Herman A."/>
            <person name="Abrahante J.E."/>
            <person name="Garbe J."/>
        </authorList>
    </citation>
    <scope>NUCLEOTIDE SEQUENCE</scope>
    <source>
        <strain evidence="1">Duluth1</strain>
        <tissue evidence="1">Whole animal</tissue>
    </source>
</reference>
<organism evidence="1 2">
    <name type="scientific">Dreissena polymorpha</name>
    <name type="common">Zebra mussel</name>
    <name type="synonym">Mytilus polymorpha</name>
    <dbReference type="NCBI Taxonomy" id="45954"/>
    <lineage>
        <taxon>Eukaryota</taxon>
        <taxon>Metazoa</taxon>
        <taxon>Spiralia</taxon>
        <taxon>Lophotrochozoa</taxon>
        <taxon>Mollusca</taxon>
        <taxon>Bivalvia</taxon>
        <taxon>Autobranchia</taxon>
        <taxon>Heteroconchia</taxon>
        <taxon>Euheterodonta</taxon>
        <taxon>Imparidentia</taxon>
        <taxon>Neoheterodontei</taxon>
        <taxon>Myida</taxon>
        <taxon>Dreissenoidea</taxon>
        <taxon>Dreissenidae</taxon>
        <taxon>Dreissena</taxon>
    </lineage>
</organism>
<dbReference type="Proteomes" id="UP000828390">
    <property type="component" value="Unassembled WGS sequence"/>
</dbReference>
<gene>
    <name evidence="1" type="ORF">DPMN_148524</name>
</gene>
<reference evidence="1" key="1">
    <citation type="journal article" date="2019" name="bioRxiv">
        <title>The Genome of the Zebra Mussel, Dreissena polymorpha: A Resource for Invasive Species Research.</title>
        <authorList>
            <person name="McCartney M.A."/>
            <person name="Auch B."/>
            <person name="Kono T."/>
            <person name="Mallez S."/>
            <person name="Zhang Y."/>
            <person name="Obille A."/>
            <person name="Becker A."/>
            <person name="Abrahante J.E."/>
            <person name="Garbe J."/>
            <person name="Badalamenti J.P."/>
            <person name="Herman A."/>
            <person name="Mangelson H."/>
            <person name="Liachko I."/>
            <person name="Sullivan S."/>
            <person name="Sone E.D."/>
            <person name="Koren S."/>
            <person name="Silverstein K.A.T."/>
            <person name="Beckman K.B."/>
            <person name="Gohl D.M."/>
        </authorList>
    </citation>
    <scope>NUCLEOTIDE SEQUENCE</scope>
    <source>
        <strain evidence="1">Duluth1</strain>
        <tissue evidence="1">Whole animal</tissue>
    </source>
</reference>
<dbReference type="AlphaFoldDB" id="A0A9D4FE85"/>
<keyword evidence="2" id="KW-1185">Reference proteome</keyword>
<protein>
    <submittedName>
        <fullName evidence="1">Uncharacterized protein</fullName>
    </submittedName>
</protein>
<sequence>MFFVICDLFEFGTVQKLSFGKGFMGSTEVDLTSSQVLCNEGFLEVLLGELPFYLR</sequence>
<proteinExistence type="predicted"/>
<comment type="caution">
    <text evidence="1">The sequence shown here is derived from an EMBL/GenBank/DDBJ whole genome shotgun (WGS) entry which is preliminary data.</text>
</comment>
<evidence type="ECO:0000313" key="1">
    <source>
        <dbReference type="EMBL" id="KAH3794981.1"/>
    </source>
</evidence>